<dbReference type="RefSeq" id="XP_011499380.1">
    <property type="nucleotide sequence ID" value="XM_011501078.1"/>
</dbReference>
<dbReference type="Gene3D" id="2.120.10.30">
    <property type="entry name" value="TolB, C-terminal domain"/>
    <property type="match status" value="2"/>
</dbReference>
<dbReference type="GO" id="GO:0042813">
    <property type="term" value="F:Wnt receptor activity"/>
    <property type="evidence" value="ECO:0007669"/>
    <property type="project" value="TreeGrafter"/>
</dbReference>
<dbReference type="GO" id="GO:0060070">
    <property type="term" value="P:canonical Wnt signaling pathway"/>
    <property type="evidence" value="ECO:0007669"/>
    <property type="project" value="TreeGrafter"/>
</dbReference>
<dbReference type="InterPro" id="IPR050778">
    <property type="entry name" value="Cueball_EGF_LRP_Nidogen"/>
</dbReference>
<dbReference type="AlphaFoldDB" id="A0AAJ7DWW2"/>
<feature type="domain" description="EGF-like" evidence="3">
    <location>
        <begin position="595"/>
        <end position="638"/>
    </location>
</feature>
<evidence type="ECO:0000313" key="4">
    <source>
        <dbReference type="Proteomes" id="UP000695007"/>
    </source>
</evidence>
<dbReference type="SMART" id="SM00135">
    <property type="entry name" value="LY"/>
    <property type="match status" value="5"/>
</dbReference>
<dbReference type="InterPro" id="IPR000033">
    <property type="entry name" value="LDLR_classB_rpt"/>
</dbReference>
<dbReference type="GO" id="GO:0017147">
    <property type="term" value="F:Wnt-protein binding"/>
    <property type="evidence" value="ECO:0007669"/>
    <property type="project" value="TreeGrafter"/>
</dbReference>
<evidence type="ECO:0000313" key="5">
    <source>
        <dbReference type="RefSeq" id="XP_011499380.1"/>
    </source>
</evidence>
<keyword evidence="1" id="KW-0245">EGF-like domain</keyword>
<dbReference type="PANTHER" id="PTHR46513">
    <property type="entry name" value="VITELLOGENIN RECEPTOR-LIKE PROTEIN-RELATED-RELATED"/>
    <property type="match status" value="1"/>
</dbReference>
<evidence type="ECO:0000256" key="1">
    <source>
        <dbReference type="ARBA" id="ARBA00022536"/>
    </source>
</evidence>
<evidence type="ECO:0000259" key="3">
    <source>
        <dbReference type="SMART" id="SM00181"/>
    </source>
</evidence>
<dbReference type="SUPFAM" id="SSF63825">
    <property type="entry name" value="YWTD domain"/>
    <property type="match status" value="2"/>
</dbReference>
<organism evidence="4 5">
    <name type="scientific">Ceratosolen solmsi marchali</name>
    <dbReference type="NCBI Taxonomy" id="326594"/>
    <lineage>
        <taxon>Eukaryota</taxon>
        <taxon>Metazoa</taxon>
        <taxon>Ecdysozoa</taxon>
        <taxon>Arthropoda</taxon>
        <taxon>Hexapoda</taxon>
        <taxon>Insecta</taxon>
        <taxon>Pterygota</taxon>
        <taxon>Neoptera</taxon>
        <taxon>Endopterygota</taxon>
        <taxon>Hymenoptera</taxon>
        <taxon>Apocrita</taxon>
        <taxon>Proctotrupomorpha</taxon>
        <taxon>Chalcidoidea</taxon>
        <taxon>Agaonidae</taxon>
        <taxon>Agaoninae</taxon>
        <taxon>Ceratosolen</taxon>
    </lineage>
</organism>
<gene>
    <name evidence="5" type="primary">LOC105363399</name>
</gene>
<accession>A0AAJ7DWW2</accession>
<feature type="domain" description="EGF-like" evidence="3">
    <location>
        <begin position="266"/>
        <end position="305"/>
    </location>
</feature>
<dbReference type="Pfam" id="PF14670">
    <property type="entry name" value="FXa_inhibition"/>
    <property type="match status" value="1"/>
</dbReference>
<keyword evidence="2" id="KW-0677">Repeat</keyword>
<dbReference type="InterPro" id="IPR000742">
    <property type="entry name" value="EGF"/>
</dbReference>
<dbReference type="PANTHER" id="PTHR46513:SF13">
    <property type="entry name" value="EGF-LIKE DOMAIN-CONTAINING PROTEIN"/>
    <property type="match status" value="1"/>
</dbReference>
<evidence type="ECO:0000256" key="2">
    <source>
        <dbReference type="ARBA" id="ARBA00022737"/>
    </source>
</evidence>
<sequence length="665" mass="76117">MILKYDPDFTNRELLARSPLPISLDYDLNTDVLYWSDLNNRQVNTIAPEVLQPKLIIDKQGSWMPNSIALDPFDHKLYVLDSFSGTVHLWDIVRNNHAIVIGLNVVEIVKIDIDAYEGYLFLLDKYTIFRTDLDGENRRDIYRELSSNSNDDIQQSYGIPISVTDFTLDVEGKRVYWVSSQTRRIESLDYQGQNRQIHYRRDSEQVGFQTQASLTFLNNKLYWADNLNKNTIVIDLNQDTSQEFRKNLMAIKGISCKNKLQPRKSPCARNNGGCEQVCISSKNSYQYRCTCNIGYKISVNNKSCVPVEDMLLFTLSSYLRGVIMNAKENTFIDAINPSNFQVGAGSTLDLDAKNREIYYSSVFPKDQLHKIKLDSKEDIIMLPDLLSKNVGKFTYDWITKNLYYFTYYYADMTTLSVLNTASFSYSKILIDNVTDLVRDIVIHPSKGYLFFSQTTDNGDIISRMALDGSSLTVIITLQMSNCIDGLAIDYSDDRVYWIDNCGSMDPLGYVQIRHSNLYGEDIQDIIVPKRLERLTDLVVHNNMVFITTGSNIDVIHLNRNRPIHKIDRLEIGPVDSLSSIKIFGRDFQKIDNNNPCATGHSCQKFCLTSPNHNNTLRLHGRCACPYGEKLGNDRKSCIDNRIEEPPFLPCSSVSYKCQKKTKNPL</sequence>
<reference evidence="5" key="1">
    <citation type="submission" date="2025-08" db="UniProtKB">
        <authorList>
            <consortium name="RefSeq"/>
        </authorList>
    </citation>
    <scope>IDENTIFICATION</scope>
</reference>
<dbReference type="GO" id="GO:0005886">
    <property type="term" value="C:plasma membrane"/>
    <property type="evidence" value="ECO:0007669"/>
    <property type="project" value="TreeGrafter"/>
</dbReference>
<dbReference type="GeneID" id="105363399"/>
<dbReference type="InterPro" id="IPR011042">
    <property type="entry name" value="6-blade_b-propeller_TolB-like"/>
</dbReference>
<dbReference type="SUPFAM" id="SSF57196">
    <property type="entry name" value="EGF/Laminin"/>
    <property type="match status" value="1"/>
</dbReference>
<dbReference type="Proteomes" id="UP000695007">
    <property type="component" value="Unplaced"/>
</dbReference>
<keyword evidence="4" id="KW-1185">Reference proteome</keyword>
<dbReference type="SMART" id="SM00181">
    <property type="entry name" value="EGF"/>
    <property type="match status" value="2"/>
</dbReference>
<name>A0AAJ7DWW2_9HYME</name>
<proteinExistence type="predicted"/>
<protein>
    <submittedName>
        <fullName evidence="5">Low-density lipoprotein receptor-related protein 2-like</fullName>
    </submittedName>
</protein>
<dbReference type="KEGG" id="csol:105363399"/>